<dbReference type="AlphaFoldDB" id="A0A1L9BIU0"/>
<accession>A0A1L9BIU0</accession>
<gene>
    <name evidence="2" type="ORF">BON30_03085</name>
</gene>
<evidence type="ECO:0000259" key="1">
    <source>
        <dbReference type="Pfam" id="PF05270"/>
    </source>
</evidence>
<dbReference type="Pfam" id="PF05270">
    <property type="entry name" value="AbfB"/>
    <property type="match status" value="1"/>
</dbReference>
<feature type="domain" description="Alpha-L-arabinofuranosidase B arabinose-binding" evidence="1">
    <location>
        <begin position="68"/>
        <end position="130"/>
    </location>
</feature>
<name>A0A1L9BIU0_9BACT</name>
<organism evidence="2 3">
    <name type="scientific">Cystobacter ferrugineus</name>
    <dbReference type="NCBI Taxonomy" id="83449"/>
    <lineage>
        <taxon>Bacteria</taxon>
        <taxon>Pseudomonadati</taxon>
        <taxon>Myxococcota</taxon>
        <taxon>Myxococcia</taxon>
        <taxon>Myxococcales</taxon>
        <taxon>Cystobacterineae</taxon>
        <taxon>Archangiaceae</taxon>
        <taxon>Cystobacter</taxon>
    </lineage>
</organism>
<dbReference type="GO" id="GO:0046556">
    <property type="term" value="F:alpha-L-arabinofuranosidase activity"/>
    <property type="evidence" value="ECO:0007669"/>
    <property type="project" value="InterPro"/>
</dbReference>
<sequence>MRGAKLRLTTLLASTVMVGCGGARDTDNADPASNNTDQAAAVSASATPVNTVLSWVPLRMNVYYTLGVTTPNHTNRVLRHYESLARTDVIGTSATEKADSSFRVVAGLADKDCYSLESQNYPGRYLRHSNSPR</sequence>
<proteinExistence type="predicted"/>
<evidence type="ECO:0000313" key="2">
    <source>
        <dbReference type="EMBL" id="OJH42212.1"/>
    </source>
</evidence>
<dbReference type="GO" id="GO:0046373">
    <property type="term" value="P:L-arabinose metabolic process"/>
    <property type="evidence" value="ECO:0007669"/>
    <property type="project" value="InterPro"/>
</dbReference>
<keyword evidence="3" id="KW-1185">Reference proteome</keyword>
<protein>
    <recommendedName>
        <fullName evidence="1">Alpha-L-arabinofuranosidase B arabinose-binding domain-containing protein</fullName>
    </recommendedName>
</protein>
<dbReference type="Proteomes" id="UP000182229">
    <property type="component" value="Unassembled WGS sequence"/>
</dbReference>
<dbReference type="STRING" id="83449.BON30_03085"/>
<dbReference type="InterPro" id="IPR007934">
    <property type="entry name" value="AbfB_ABD"/>
</dbReference>
<comment type="caution">
    <text evidence="2">The sequence shown here is derived from an EMBL/GenBank/DDBJ whole genome shotgun (WGS) entry which is preliminary data.</text>
</comment>
<reference evidence="3" key="1">
    <citation type="submission" date="2016-11" db="EMBL/GenBank/DDBJ databases">
        <authorList>
            <person name="Shukria A."/>
            <person name="Stevens D.C."/>
        </authorList>
    </citation>
    <scope>NUCLEOTIDE SEQUENCE [LARGE SCALE GENOMIC DNA]</scope>
    <source>
        <strain evidence="3">Cbfe23</strain>
    </source>
</reference>
<dbReference type="RefSeq" id="WP_071896301.1">
    <property type="nucleotide sequence ID" value="NZ_MPIN01000001.1"/>
</dbReference>
<dbReference type="EMBL" id="MPIN01000001">
    <property type="protein sequence ID" value="OJH42212.1"/>
    <property type="molecule type" value="Genomic_DNA"/>
</dbReference>
<dbReference type="InterPro" id="IPR036195">
    <property type="entry name" value="AbfB_ABD_sf"/>
</dbReference>
<dbReference type="SUPFAM" id="SSF110221">
    <property type="entry name" value="AbfB domain"/>
    <property type="match status" value="1"/>
</dbReference>
<dbReference type="Gene3D" id="2.80.10.50">
    <property type="match status" value="1"/>
</dbReference>
<dbReference type="PROSITE" id="PS51257">
    <property type="entry name" value="PROKAR_LIPOPROTEIN"/>
    <property type="match status" value="1"/>
</dbReference>
<evidence type="ECO:0000313" key="3">
    <source>
        <dbReference type="Proteomes" id="UP000182229"/>
    </source>
</evidence>
<reference evidence="2 3" key="2">
    <citation type="submission" date="2016-12" db="EMBL/GenBank/DDBJ databases">
        <title>Draft Genome Sequence of Cystobacter ferrugineus Strain Cbfe23.</title>
        <authorList>
            <person name="Akbar S."/>
            <person name="Dowd S.E."/>
            <person name="Stevens D.C."/>
        </authorList>
    </citation>
    <scope>NUCLEOTIDE SEQUENCE [LARGE SCALE GENOMIC DNA]</scope>
    <source>
        <strain evidence="2 3">Cbfe23</strain>
    </source>
</reference>